<comment type="caution">
    <text evidence="1">The sequence shown here is derived from an EMBL/GenBank/DDBJ whole genome shotgun (WGS) entry which is preliminary data.</text>
</comment>
<keyword evidence="2" id="KW-1185">Reference proteome</keyword>
<gene>
    <name evidence="1" type="ORF">GCM10017044_08330</name>
</gene>
<dbReference type="RefSeq" id="WP_191250285.1">
    <property type="nucleotide sequence ID" value="NZ_BNCI01000001.1"/>
</dbReference>
<dbReference type="PANTHER" id="PTHR32332">
    <property type="entry name" value="2-NITROPROPANE DIOXYGENASE"/>
    <property type="match status" value="1"/>
</dbReference>
<dbReference type="AlphaFoldDB" id="A0A919ANX6"/>
<reference evidence="1" key="2">
    <citation type="submission" date="2020-09" db="EMBL/GenBank/DDBJ databases">
        <authorList>
            <person name="Sun Q."/>
            <person name="Kim S."/>
        </authorList>
    </citation>
    <scope>NUCLEOTIDE SEQUENCE</scope>
    <source>
        <strain evidence="1">KCTC 42590</strain>
    </source>
</reference>
<reference evidence="1" key="1">
    <citation type="journal article" date="2014" name="Int. J. Syst. Evol. Microbiol.">
        <title>Complete genome sequence of Corynebacterium casei LMG S-19264T (=DSM 44701T), isolated from a smear-ripened cheese.</title>
        <authorList>
            <consortium name="US DOE Joint Genome Institute (JGI-PGF)"/>
            <person name="Walter F."/>
            <person name="Albersmeier A."/>
            <person name="Kalinowski J."/>
            <person name="Ruckert C."/>
        </authorList>
    </citation>
    <scope>NUCLEOTIDE SEQUENCE</scope>
    <source>
        <strain evidence="1">KCTC 42590</strain>
    </source>
</reference>
<dbReference type="GO" id="GO:0051213">
    <property type="term" value="F:dioxygenase activity"/>
    <property type="evidence" value="ECO:0007669"/>
    <property type="project" value="UniProtKB-KW"/>
</dbReference>
<accession>A0A919ANX6</accession>
<name>A0A919ANX6_9PROT</name>
<dbReference type="Gene3D" id="3.20.20.70">
    <property type="entry name" value="Aldolase class I"/>
    <property type="match status" value="1"/>
</dbReference>
<dbReference type="Pfam" id="PF03060">
    <property type="entry name" value="NMO"/>
    <property type="match status" value="1"/>
</dbReference>
<proteinExistence type="predicted"/>
<protein>
    <submittedName>
        <fullName evidence="1">2-nitropropane dioxygenase</fullName>
    </submittedName>
</protein>
<dbReference type="EMBL" id="BNCI01000001">
    <property type="protein sequence ID" value="GHF16379.1"/>
    <property type="molecule type" value="Genomic_DNA"/>
</dbReference>
<keyword evidence="1" id="KW-0223">Dioxygenase</keyword>
<evidence type="ECO:0000313" key="1">
    <source>
        <dbReference type="EMBL" id="GHF16379.1"/>
    </source>
</evidence>
<keyword evidence="1" id="KW-0560">Oxidoreductase</keyword>
<dbReference type="InterPro" id="IPR013785">
    <property type="entry name" value="Aldolase_TIM"/>
</dbReference>
<organism evidence="1 2">
    <name type="scientific">Kordiimonas sediminis</name>
    <dbReference type="NCBI Taxonomy" id="1735581"/>
    <lineage>
        <taxon>Bacteria</taxon>
        <taxon>Pseudomonadati</taxon>
        <taxon>Pseudomonadota</taxon>
        <taxon>Alphaproteobacteria</taxon>
        <taxon>Kordiimonadales</taxon>
        <taxon>Kordiimonadaceae</taxon>
        <taxon>Kordiimonas</taxon>
    </lineage>
</organism>
<sequence>MSFSLDSIRVGGKEVLPLIEGGKGVAISTADSSGPWAAAGGIGTISAVMADSYDADGNKIPHDYFGKNRRERHEEMIQYSIQGTIDQIKKAWELSGGKGHININMLWELGGAQKILHGVLEKTKGMVHGVTCGAGMPFKLGELSAKYGAHYYPIISSGRAFRLLWARAYKNFGDLLGGVVYEDPWRAGGHNGLSNAEDPNEPGDPYPRVLELRQIMRKLGLDNVPIIMAGGVWNLKEWKDWIDNKELGPVMFQFGTRPLLTKESPISDRWKQKLLSLKPGDVLLQTFSPTGFFSSAVKNSFLGELVDRSDRQVTFGPKPDEEFNTELTIQRKKYFVRGEDVEKAKAWIADGYDTVMKTPDNSLIFVTNDKASEIRQDQTDCVGCLSQCRFSSWADNEKNSTGRLADPRSFCIQKTLEDVAHDGSVEKNLVFAGHNAFRFAEDPFYSNGFIPTVKQLVHRIVEGD</sequence>
<dbReference type="Proteomes" id="UP000630923">
    <property type="component" value="Unassembled WGS sequence"/>
</dbReference>
<evidence type="ECO:0000313" key="2">
    <source>
        <dbReference type="Proteomes" id="UP000630923"/>
    </source>
</evidence>
<dbReference type="SUPFAM" id="SSF51412">
    <property type="entry name" value="Inosine monophosphate dehydrogenase (IMPDH)"/>
    <property type="match status" value="1"/>
</dbReference>
<dbReference type="PANTHER" id="PTHR32332:SF18">
    <property type="entry name" value="2-NITROPROPANE DIOXYGENASE"/>
    <property type="match status" value="1"/>
</dbReference>